<accession>W4IJL2</accession>
<feature type="compositionally biased region" description="Basic and acidic residues" evidence="1">
    <location>
        <begin position="247"/>
        <end position="272"/>
    </location>
</feature>
<protein>
    <submittedName>
        <fullName evidence="2">Uncharacterized protein</fullName>
    </submittedName>
</protein>
<reference evidence="2 3" key="1">
    <citation type="submission" date="2013-02" db="EMBL/GenBank/DDBJ databases">
        <title>The Genome Annotation of Plasmodium falciparum NF135/5.C10.</title>
        <authorList>
            <consortium name="The Broad Institute Genome Sequencing Platform"/>
            <consortium name="The Broad Institute Genome Sequencing Center for Infectious Disease"/>
            <person name="Neafsey D."/>
            <person name="Hoffman S."/>
            <person name="Volkman S."/>
            <person name="Rosenthal P."/>
            <person name="Walker B."/>
            <person name="Young S.K."/>
            <person name="Zeng Q."/>
            <person name="Gargeya S."/>
            <person name="Fitzgerald M."/>
            <person name="Haas B."/>
            <person name="Abouelleil A."/>
            <person name="Allen A.W."/>
            <person name="Alvarado L."/>
            <person name="Arachchi H.M."/>
            <person name="Berlin A.M."/>
            <person name="Chapman S.B."/>
            <person name="Gainer-Dewar J."/>
            <person name="Goldberg J."/>
            <person name="Griggs A."/>
            <person name="Gujja S."/>
            <person name="Hansen M."/>
            <person name="Howarth C."/>
            <person name="Imamovic A."/>
            <person name="Ireland A."/>
            <person name="Larimer J."/>
            <person name="McCowan C."/>
            <person name="Murphy C."/>
            <person name="Pearson M."/>
            <person name="Poon T.W."/>
            <person name="Priest M."/>
            <person name="Roberts A."/>
            <person name="Saif S."/>
            <person name="Shea T."/>
            <person name="Sisk P."/>
            <person name="Sykes S."/>
            <person name="Wortman J."/>
            <person name="Nusbaum C."/>
            <person name="Birren B."/>
        </authorList>
    </citation>
    <scope>NUCLEOTIDE SEQUENCE [LARGE SCALE GENOMIC DNA]</scope>
    <source>
        <strain evidence="2 3">NF135/5.C10</strain>
    </source>
</reference>
<name>W4IJL2_PLAFA</name>
<reference evidence="2 3" key="2">
    <citation type="submission" date="2013-02" db="EMBL/GenBank/DDBJ databases">
        <title>The Genome Sequence of Plasmodium falciparum NF135/5.C10.</title>
        <authorList>
            <consortium name="The Broad Institute Genome Sequencing Platform"/>
            <consortium name="The Broad Institute Genome Sequencing Center for Infectious Disease"/>
            <person name="Neafsey D."/>
            <person name="Cheeseman I."/>
            <person name="Volkman S."/>
            <person name="Adams J."/>
            <person name="Walker B."/>
            <person name="Young S.K."/>
            <person name="Zeng Q."/>
            <person name="Gargeya S."/>
            <person name="Fitzgerald M."/>
            <person name="Haas B."/>
            <person name="Abouelleil A."/>
            <person name="Alvarado L."/>
            <person name="Arachchi H.M."/>
            <person name="Berlin A.M."/>
            <person name="Chapman S.B."/>
            <person name="Dewar J."/>
            <person name="Goldberg J."/>
            <person name="Griggs A."/>
            <person name="Gujja S."/>
            <person name="Hansen M."/>
            <person name="Howarth C."/>
            <person name="Imamovic A."/>
            <person name="Larimer J."/>
            <person name="McCowan C."/>
            <person name="Murphy C."/>
            <person name="Neiman D."/>
            <person name="Pearson M."/>
            <person name="Priest M."/>
            <person name="Roberts A."/>
            <person name="Saif S."/>
            <person name="Shea T."/>
            <person name="Sisk P."/>
            <person name="Sykes S."/>
            <person name="Wortman J."/>
            <person name="Nusbaum C."/>
            <person name="Birren B."/>
        </authorList>
    </citation>
    <scope>NUCLEOTIDE SEQUENCE [LARGE SCALE GENOMIC DNA]</scope>
    <source>
        <strain evidence="2 3">NF135/5.C10</strain>
    </source>
</reference>
<gene>
    <name evidence="2" type="ORF">PFNF135_02203</name>
</gene>
<evidence type="ECO:0000256" key="1">
    <source>
        <dbReference type="SAM" id="MobiDB-lite"/>
    </source>
</evidence>
<dbReference type="AlphaFoldDB" id="W4IJL2"/>
<dbReference type="EMBL" id="KI926044">
    <property type="protein sequence ID" value="ETW43290.1"/>
    <property type="molecule type" value="Genomic_DNA"/>
</dbReference>
<evidence type="ECO:0000313" key="3">
    <source>
        <dbReference type="Proteomes" id="UP000019114"/>
    </source>
</evidence>
<organism evidence="2 3">
    <name type="scientific">Plasmodium falciparum NF135/5.C10</name>
    <dbReference type="NCBI Taxonomy" id="1036726"/>
    <lineage>
        <taxon>Eukaryota</taxon>
        <taxon>Sar</taxon>
        <taxon>Alveolata</taxon>
        <taxon>Apicomplexa</taxon>
        <taxon>Aconoidasida</taxon>
        <taxon>Haemosporida</taxon>
        <taxon>Plasmodiidae</taxon>
        <taxon>Plasmodium</taxon>
        <taxon>Plasmodium (Laverania)</taxon>
    </lineage>
</organism>
<dbReference type="Proteomes" id="UP000019114">
    <property type="component" value="Unassembled WGS sequence"/>
</dbReference>
<proteinExistence type="predicted"/>
<evidence type="ECO:0000313" key="2">
    <source>
        <dbReference type="EMBL" id="ETW43290.1"/>
    </source>
</evidence>
<sequence length="288" mass="34471">MNENRNMYMKDNNKGIYNNNNNNNTMMMNQDYNNYKQNYYTNNQQGSWNKDNKIYSSNDYKSNKQDNYYDRIGGLVENGNVKKKAMIFNNMTHDSSSKHHISKNQNHLDMEKQKQCDVKACIEYFNKLKKGNDINIKTILERGNYKELNIPKEHLENGLFYKNVEFYQKHNLKNYVDHYIKPNAVMENKNNMNKDFSKHNSNEYYKDKHLSANNKNKSSDNSNIHKSNNKNEEEKNKKNKRSANDLYDTKRANADHDDNINNKKKIKNENARKPTFYTKEELIKDFFR</sequence>
<feature type="region of interest" description="Disordered" evidence="1">
    <location>
        <begin position="211"/>
        <end position="272"/>
    </location>
</feature>
<feature type="compositionally biased region" description="Low complexity" evidence="1">
    <location>
        <begin position="213"/>
        <end position="226"/>
    </location>
</feature>